<evidence type="ECO:0000313" key="2">
    <source>
        <dbReference type="Proteomes" id="UP000775213"/>
    </source>
</evidence>
<organism evidence="1 2">
    <name type="scientific">Dendrobium chrysotoxum</name>
    <name type="common">Orchid</name>
    <dbReference type="NCBI Taxonomy" id="161865"/>
    <lineage>
        <taxon>Eukaryota</taxon>
        <taxon>Viridiplantae</taxon>
        <taxon>Streptophyta</taxon>
        <taxon>Embryophyta</taxon>
        <taxon>Tracheophyta</taxon>
        <taxon>Spermatophyta</taxon>
        <taxon>Magnoliopsida</taxon>
        <taxon>Liliopsida</taxon>
        <taxon>Asparagales</taxon>
        <taxon>Orchidaceae</taxon>
        <taxon>Epidendroideae</taxon>
        <taxon>Malaxideae</taxon>
        <taxon>Dendrobiinae</taxon>
        <taxon>Dendrobium</taxon>
    </lineage>
</organism>
<reference evidence="1 2" key="1">
    <citation type="journal article" date="2021" name="Hortic Res">
        <title>Chromosome-scale assembly of the Dendrobium chrysotoxum genome enhances the understanding of orchid evolution.</title>
        <authorList>
            <person name="Zhang Y."/>
            <person name="Zhang G.Q."/>
            <person name="Zhang D."/>
            <person name="Liu X.D."/>
            <person name="Xu X.Y."/>
            <person name="Sun W.H."/>
            <person name="Yu X."/>
            <person name="Zhu X."/>
            <person name="Wang Z.W."/>
            <person name="Zhao X."/>
            <person name="Zhong W.Y."/>
            <person name="Chen H."/>
            <person name="Yin W.L."/>
            <person name="Huang T."/>
            <person name="Niu S.C."/>
            <person name="Liu Z.J."/>
        </authorList>
    </citation>
    <scope>NUCLEOTIDE SEQUENCE [LARGE SCALE GENOMIC DNA]</scope>
    <source>
        <strain evidence="1">Lindl</strain>
    </source>
</reference>
<dbReference type="AlphaFoldDB" id="A0AAV7GD23"/>
<sequence>MWPDISLAIVGGWANLRRMSNDSQWLRKSLVAKEFSDCSFFPLFLVFLDWCPLSLGGMRDCSKGYPQPGIMFPQMFWEEEDLFGVKRPGDSTAPGKVKVITGPLPHQEGEKDYMFSASPGRVTLRVSREKNKGKLGVMTITLKDVQVLLGVRVDGPALVGLIVVGHGLRWESWLNVVMSYLVVIQRMPFYHTLGDDDVHASFTMGLLKLT</sequence>
<keyword evidence="2" id="KW-1185">Reference proteome</keyword>
<evidence type="ECO:0000313" key="1">
    <source>
        <dbReference type="EMBL" id="KAH0454361.1"/>
    </source>
</evidence>
<accession>A0AAV7GD23</accession>
<protein>
    <submittedName>
        <fullName evidence="1">Uncharacterized protein</fullName>
    </submittedName>
</protein>
<dbReference type="EMBL" id="JAGFBR010000015">
    <property type="protein sequence ID" value="KAH0454361.1"/>
    <property type="molecule type" value="Genomic_DNA"/>
</dbReference>
<gene>
    <name evidence="1" type="ORF">IEQ34_016285</name>
</gene>
<name>A0AAV7GD23_DENCH</name>
<proteinExistence type="predicted"/>
<comment type="caution">
    <text evidence="1">The sequence shown here is derived from an EMBL/GenBank/DDBJ whole genome shotgun (WGS) entry which is preliminary data.</text>
</comment>
<dbReference type="Proteomes" id="UP000775213">
    <property type="component" value="Unassembled WGS sequence"/>
</dbReference>